<dbReference type="InterPro" id="IPR018392">
    <property type="entry name" value="LysM"/>
</dbReference>
<dbReference type="RefSeq" id="WP_188430871.1">
    <property type="nucleotide sequence ID" value="NZ_BMEX01000003.1"/>
</dbReference>
<feature type="compositionally biased region" description="Low complexity" evidence="1">
    <location>
        <begin position="194"/>
        <end position="233"/>
    </location>
</feature>
<dbReference type="CDD" id="cd00118">
    <property type="entry name" value="LysM"/>
    <property type="match status" value="1"/>
</dbReference>
<name>A0ABQ1GBI5_9BACL</name>
<proteinExistence type="predicted"/>
<feature type="compositionally biased region" description="Basic and acidic residues" evidence="1">
    <location>
        <begin position="66"/>
        <end position="76"/>
    </location>
</feature>
<feature type="region of interest" description="Disordered" evidence="1">
    <location>
        <begin position="28"/>
        <end position="141"/>
    </location>
</feature>
<accession>A0ABQ1GBI5</accession>
<gene>
    <name evidence="3" type="ORF">GCM10007416_11840</name>
</gene>
<evidence type="ECO:0000256" key="1">
    <source>
        <dbReference type="SAM" id="MobiDB-lite"/>
    </source>
</evidence>
<reference evidence="4" key="1">
    <citation type="journal article" date="2019" name="Int. J. Syst. Evol. Microbiol.">
        <title>The Global Catalogue of Microorganisms (GCM) 10K type strain sequencing project: providing services to taxonomists for standard genome sequencing and annotation.</title>
        <authorList>
            <consortium name="The Broad Institute Genomics Platform"/>
            <consortium name="The Broad Institute Genome Sequencing Center for Infectious Disease"/>
            <person name="Wu L."/>
            <person name="Ma J."/>
        </authorList>
    </citation>
    <scope>NUCLEOTIDE SEQUENCE [LARGE SCALE GENOMIC DNA]</scope>
    <source>
        <strain evidence="4">CGMCC 1.12404</strain>
    </source>
</reference>
<dbReference type="Proteomes" id="UP000617979">
    <property type="component" value="Unassembled WGS sequence"/>
</dbReference>
<protein>
    <recommendedName>
        <fullName evidence="2">LysM domain-containing protein</fullName>
    </recommendedName>
</protein>
<feature type="compositionally biased region" description="Pro residues" evidence="1">
    <location>
        <begin position="234"/>
        <end position="244"/>
    </location>
</feature>
<dbReference type="Gene3D" id="3.10.350.10">
    <property type="entry name" value="LysM domain"/>
    <property type="match status" value="1"/>
</dbReference>
<sequence>MKLHIVRPGDTLRKIARRFDIPVQRLMDLNPSLDPEHPEPGAKVKIPGGKVPVARQGKRKAAVTGEKPKSSHRKPDSPPVPGLSEASMEGSESPEEQPLPKKPDQSPFRMIPPMPKAPEYRPGMAEEKVPESKEMSPDYTFQPLPYPFPSMSVPYSGEQFPQPTKPYPYPYPILRQPGPDDRQRWPVWPCPGIGQPQSPGFPYPGYGQPGQEQLPGFFTPGYGEQPEQGQPQQPWIPMPYPLPGFPQSQGFTPNLGSTMGESAREENVDFDGQSVNEPKASEWDISTLLHQEEEAWEESSTEK</sequence>
<feature type="compositionally biased region" description="Polar residues" evidence="1">
    <location>
        <begin position="246"/>
        <end position="260"/>
    </location>
</feature>
<dbReference type="PROSITE" id="PS51782">
    <property type="entry name" value="LYSM"/>
    <property type="match status" value="1"/>
</dbReference>
<evidence type="ECO:0000313" key="4">
    <source>
        <dbReference type="Proteomes" id="UP000617979"/>
    </source>
</evidence>
<feature type="domain" description="LysM" evidence="2">
    <location>
        <begin position="2"/>
        <end position="46"/>
    </location>
</feature>
<keyword evidence="4" id="KW-1185">Reference proteome</keyword>
<evidence type="ECO:0000259" key="2">
    <source>
        <dbReference type="PROSITE" id="PS51782"/>
    </source>
</evidence>
<dbReference type="SUPFAM" id="SSF54106">
    <property type="entry name" value="LysM domain"/>
    <property type="match status" value="1"/>
</dbReference>
<dbReference type="EMBL" id="BMEX01000003">
    <property type="protein sequence ID" value="GGA40476.1"/>
    <property type="molecule type" value="Genomic_DNA"/>
</dbReference>
<feature type="compositionally biased region" description="Basic and acidic residues" evidence="1">
    <location>
        <begin position="124"/>
        <end position="136"/>
    </location>
</feature>
<feature type="region of interest" description="Disordered" evidence="1">
    <location>
        <begin position="155"/>
        <end position="280"/>
    </location>
</feature>
<comment type="caution">
    <text evidence="3">The sequence shown here is derived from an EMBL/GenBank/DDBJ whole genome shotgun (WGS) entry which is preliminary data.</text>
</comment>
<evidence type="ECO:0000313" key="3">
    <source>
        <dbReference type="EMBL" id="GGA40476.1"/>
    </source>
</evidence>
<dbReference type="Pfam" id="PF01476">
    <property type="entry name" value="LysM"/>
    <property type="match status" value="1"/>
</dbReference>
<dbReference type="InterPro" id="IPR036779">
    <property type="entry name" value="LysM_dom_sf"/>
</dbReference>
<organism evidence="3 4">
    <name type="scientific">Kroppenstedtia guangzhouensis</name>
    <dbReference type="NCBI Taxonomy" id="1274356"/>
    <lineage>
        <taxon>Bacteria</taxon>
        <taxon>Bacillati</taxon>
        <taxon>Bacillota</taxon>
        <taxon>Bacilli</taxon>
        <taxon>Bacillales</taxon>
        <taxon>Thermoactinomycetaceae</taxon>
        <taxon>Kroppenstedtia</taxon>
    </lineage>
</organism>
<dbReference type="SMART" id="SM00257">
    <property type="entry name" value="LysM"/>
    <property type="match status" value="1"/>
</dbReference>